<dbReference type="PROSITE" id="PS51421">
    <property type="entry name" value="RAS"/>
    <property type="match status" value="1"/>
</dbReference>
<evidence type="ECO:0000256" key="5">
    <source>
        <dbReference type="ARBA" id="ARBA00022741"/>
    </source>
</evidence>
<evidence type="ECO:0000256" key="2">
    <source>
        <dbReference type="ARBA" id="ARBA00010142"/>
    </source>
</evidence>
<reference evidence="10" key="1">
    <citation type="submission" date="2017-11" db="EMBL/GenBank/DDBJ databases">
        <title>The sensing device of the deep-sea amphipod.</title>
        <authorList>
            <person name="Kobayashi H."/>
            <person name="Nagahama T."/>
            <person name="Arai W."/>
            <person name="Sasagawa Y."/>
            <person name="Umeda M."/>
            <person name="Hayashi T."/>
            <person name="Nikaido I."/>
            <person name="Watanabe H."/>
            <person name="Oguri K."/>
            <person name="Kitazato H."/>
            <person name="Fujioka K."/>
            <person name="Kido Y."/>
            <person name="Takami H."/>
        </authorList>
    </citation>
    <scope>NUCLEOTIDE SEQUENCE</scope>
    <source>
        <tissue evidence="10">Whole body</tissue>
    </source>
</reference>
<accession>A0A6A7GC96</accession>
<dbReference type="GO" id="GO:0022412">
    <property type="term" value="P:cellular process involved in reproduction in multicellular organism"/>
    <property type="evidence" value="ECO:0007669"/>
    <property type="project" value="UniProtKB-ARBA"/>
</dbReference>
<comment type="subcellular location">
    <subcellularLocation>
        <location evidence="1">Cell membrane</location>
        <topology evidence="1">Lipid-anchor</topology>
        <orientation evidence="1">Cytoplasmic side</orientation>
    </subcellularLocation>
</comment>
<name>A0A6A7GC96_9CRUS</name>
<dbReference type="Gene3D" id="3.40.50.300">
    <property type="entry name" value="P-loop containing nucleotide triphosphate hydrolases"/>
    <property type="match status" value="1"/>
</dbReference>
<evidence type="ECO:0000313" key="10">
    <source>
        <dbReference type="EMBL" id="LAC27944.1"/>
    </source>
</evidence>
<keyword evidence="5" id="KW-0547">Nucleotide-binding</keyword>
<dbReference type="InterPro" id="IPR001806">
    <property type="entry name" value="Small_GTPase"/>
</dbReference>
<evidence type="ECO:0000256" key="6">
    <source>
        <dbReference type="ARBA" id="ARBA00023134"/>
    </source>
</evidence>
<keyword evidence="4" id="KW-0488">Methylation</keyword>
<dbReference type="CDD" id="cd00157">
    <property type="entry name" value="Rho"/>
    <property type="match status" value="1"/>
</dbReference>
<dbReference type="PANTHER" id="PTHR24072">
    <property type="entry name" value="RHO FAMILY GTPASE"/>
    <property type="match status" value="1"/>
</dbReference>
<keyword evidence="3" id="KW-1003">Cell membrane</keyword>
<dbReference type="NCBIfam" id="TIGR00231">
    <property type="entry name" value="small_GTP"/>
    <property type="match status" value="1"/>
</dbReference>
<evidence type="ECO:0000256" key="9">
    <source>
        <dbReference type="ARBA" id="ARBA00023289"/>
    </source>
</evidence>
<dbReference type="PROSITE" id="PS51420">
    <property type="entry name" value="RHO"/>
    <property type="match status" value="1"/>
</dbReference>
<keyword evidence="9" id="KW-0636">Prenylation</keyword>
<evidence type="ECO:0000256" key="3">
    <source>
        <dbReference type="ARBA" id="ARBA00022475"/>
    </source>
</evidence>
<comment type="similarity">
    <text evidence="2">Belongs to the small GTPase superfamily. Rho family.</text>
</comment>
<evidence type="ECO:0000256" key="7">
    <source>
        <dbReference type="ARBA" id="ARBA00023136"/>
    </source>
</evidence>
<dbReference type="PROSITE" id="PS51419">
    <property type="entry name" value="RAB"/>
    <property type="match status" value="1"/>
</dbReference>
<dbReference type="AlphaFoldDB" id="A0A6A7GC96"/>
<dbReference type="PRINTS" id="PR00449">
    <property type="entry name" value="RASTRNSFRMNG"/>
</dbReference>
<dbReference type="GO" id="GO:0035006">
    <property type="term" value="P:melanization defense response"/>
    <property type="evidence" value="ECO:0007669"/>
    <property type="project" value="UniProtKB-ARBA"/>
</dbReference>
<dbReference type="GO" id="GO:0035099">
    <property type="term" value="P:hemocyte migration"/>
    <property type="evidence" value="ECO:0007669"/>
    <property type="project" value="UniProtKB-ARBA"/>
</dbReference>
<dbReference type="InterPro" id="IPR027417">
    <property type="entry name" value="P-loop_NTPase"/>
</dbReference>
<keyword evidence="6" id="KW-0342">GTP-binding</keyword>
<dbReference type="EMBL" id="IACT01008832">
    <property type="protein sequence ID" value="LAC27944.1"/>
    <property type="molecule type" value="mRNA"/>
</dbReference>
<dbReference type="FunFam" id="3.40.50.300:FF:000983">
    <property type="entry name" value="Rho family GTPase"/>
    <property type="match status" value="1"/>
</dbReference>
<dbReference type="InterPro" id="IPR003578">
    <property type="entry name" value="Small_GTPase_Rho"/>
</dbReference>
<dbReference type="GO" id="GO:0005525">
    <property type="term" value="F:GTP binding"/>
    <property type="evidence" value="ECO:0007669"/>
    <property type="project" value="UniProtKB-KW"/>
</dbReference>
<dbReference type="GO" id="GO:0001667">
    <property type="term" value="P:ameboidal-type cell migration"/>
    <property type="evidence" value="ECO:0007669"/>
    <property type="project" value="UniProtKB-ARBA"/>
</dbReference>
<evidence type="ECO:0000256" key="4">
    <source>
        <dbReference type="ARBA" id="ARBA00022481"/>
    </source>
</evidence>
<protein>
    <submittedName>
        <fullName evidence="10">Rac1 GTP binding protein</fullName>
    </submittedName>
</protein>
<dbReference type="SUPFAM" id="SSF52540">
    <property type="entry name" value="P-loop containing nucleoside triphosphate hydrolases"/>
    <property type="match status" value="1"/>
</dbReference>
<keyword evidence="7" id="KW-0472">Membrane</keyword>
<dbReference type="GO" id="GO:0005886">
    <property type="term" value="C:plasma membrane"/>
    <property type="evidence" value="ECO:0007669"/>
    <property type="project" value="UniProtKB-SubCell"/>
</dbReference>
<proteinExistence type="evidence at transcript level"/>
<evidence type="ECO:0000256" key="8">
    <source>
        <dbReference type="ARBA" id="ARBA00023288"/>
    </source>
</evidence>
<dbReference type="InterPro" id="IPR005225">
    <property type="entry name" value="Small_GTP-bd"/>
</dbReference>
<dbReference type="SMART" id="SM00173">
    <property type="entry name" value="RAS"/>
    <property type="match status" value="1"/>
</dbReference>
<dbReference type="Pfam" id="PF00071">
    <property type="entry name" value="Ras"/>
    <property type="match status" value="1"/>
</dbReference>
<keyword evidence="8" id="KW-0449">Lipoprotein</keyword>
<dbReference type="SMART" id="SM00175">
    <property type="entry name" value="RAB"/>
    <property type="match status" value="1"/>
</dbReference>
<organism evidence="10">
    <name type="scientific">Hirondellea gigas</name>
    <dbReference type="NCBI Taxonomy" id="1518452"/>
    <lineage>
        <taxon>Eukaryota</taxon>
        <taxon>Metazoa</taxon>
        <taxon>Ecdysozoa</taxon>
        <taxon>Arthropoda</taxon>
        <taxon>Crustacea</taxon>
        <taxon>Multicrustacea</taxon>
        <taxon>Malacostraca</taxon>
        <taxon>Eumalacostraca</taxon>
        <taxon>Peracarida</taxon>
        <taxon>Amphipoda</taxon>
        <taxon>Amphilochidea</taxon>
        <taxon>Lysianassida</taxon>
        <taxon>Lysianassidira</taxon>
        <taxon>Lysianassoidea</taxon>
        <taxon>Lysianassidae</taxon>
        <taxon>Hirondellea</taxon>
    </lineage>
</organism>
<dbReference type="SMART" id="SM00174">
    <property type="entry name" value="RHO"/>
    <property type="match status" value="1"/>
</dbReference>
<sequence length="183" mass="20362">MQFVKCVVVGDGAVGKTCLLISATQDKFPYDYIPTVFDNYDKIVSVDDKRVKISLLDTAGQDDFDKFRPISYNDADVFLVCFAVISTDSFKNADRKWFPEIKLKGPSGARYILVGTKTDLRKDAEATTVSSEEGKTLADKHDSPYIECSALTQDGLPRVFETIAREAFKGPRQSEKSSCCVIF</sequence>
<dbReference type="GO" id="GO:0003924">
    <property type="term" value="F:GTPase activity"/>
    <property type="evidence" value="ECO:0007669"/>
    <property type="project" value="InterPro"/>
</dbReference>
<dbReference type="GO" id="GO:0003006">
    <property type="term" value="P:developmental process involved in reproduction"/>
    <property type="evidence" value="ECO:0007669"/>
    <property type="project" value="UniProtKB-ARBA"/>
</dbReference>
<evidence type="ECO:0000256" key="1">
    <source>
        <dbReference type="ARBA" id="ARBA00004342"/>
    </source>
</evidence>
<dbReference type="GO" id="GO:0007264">
    <property type="term" value="P:small GTPase-mediated signal transduction"/>
    <property type="evidence" value="ECO:0007669"/>
    <property type="project" value="InterPro"/>
</dbReference>